<gene>
    <name evidence="2" type="ORF">F3S47_16625</name>
</gene>
<dbReference type="SUPFAM" id="SSF53474">
    <property type="entry name" value="alpha/beta-Hydrolases"/>
    <property type="match status" value="1"/>
</dbReference>
<dbReference type="Pfam" id="PF00561">
    <property type="entry name" value="Abhydrolase_1"/>
    <property type="match status" value="1"/>
</dbReference>
<proteinExistence type="predicted"/>
<dbReference type="PRINTS" id="PR00111">
    <property type="entry name" value="ABHYDROLASE"/>
</dbReference>
<dbReference type="InterPro" id="IPR029058">
    <property type="entry name" value="AB_hydrolase_fold"/>
</dbReference>
<evidence type="ECO:0000313" key="3">
    <source>
        <dbReference type="Proteomes" id="UP000326554"/>
    </source>
</evidence>
<reference evidence="2 3" key="1">
    <citation type="submission" date="2019-09" db="EMBL/GenBank/DDBJ databases">
        <authorList>
            <person name="Park J.-S."/>
            <person name="Choi H.-J."/>
        </authorList>
    </citation>
    <scope>NUCLEOTIDE SEQUENCE [LARGE SCALE GENOMIC DNA]</scope>
    <source>
        <strain evidence="2 3">176SS1-4</strain>
    </source>
</reference>
<dbReference type="EMBL" id="VYQE01000006">
    <property type="protein sequence ID" value="KAA9005530.1"/>
    <property type="molecule type" value="Genomic_DNA"/>
</dbReference>
<accession>A0A5J5GC39</accession>
<dbReference type="Gene3D" id="3.40.50.1820">
    <property type="entry name" value="alpha/beta hydrolase"/>
    <property type="match status" value="1"/>
</dbReference>
<evidence type="ECO:0000313" key="2">
    <source>
        <dbReference type="EMBL" id="KAA9005530.1"/>
    </source>
</evidence>
<dbReference type="Proteomes" id="UP000326554">
    <property type="component" value="Unassembled WGS sequence"/>
</dbReference>
<organism evidence="2 3">
    <name type="scientific">Histidinibacterium aquaticum</name>
    <dbReference type="NCBI Taxonomy" id="2613962"/>
    <lineage>
        <taxon>Bacteria</taxon>
        <taxon>Pseudomonadati</taxon>
        <taxon>Pseudomonadota</taxon>
        <taxon>Alphaproteobacteria</taxon>
        <taxon>Rhodobacterales</taxon>
        <taxon>Paracoccaceae</taxon>
        <taxon>Histidinibacterium</taxon>
    </lineage>
</organism>
<evidence type="ECO:0000259" key="1">
    <source>
        <dbReference type="Pfam" id="PF00561"/>
    </source>
</evidence>
<dbReference type="PANTHER" id="PTHR43798">
    <property type="entry name" value="MONOACYLGLYCEROL LIPASE"/>
    <property type="match status" value="1"/>
</dbReference>
<comment type="caution">
    <text evidence="2">The sequence shown here is derived from an EMBL/GenBank/DDBJ whole genome shotgun (WGS) entry which is preliminary data.</text>
</comment>
<keyword evidence="2" id="KW-0378">Hydrolase</keyword>
<dbReference type="InterPro" id="IPR050266">
    <property type="entry name" value="AB_hydrolase_sf"/>
</dbReference>
<sequence length="263" mass="28768">MPRIELPSGIALNTRIEGPEGAPWVMLSNSLGADLSMWDGQVDLLAGKYRVLRYDQRGHGQSDAPDGPYSFEDLAEDAIAIMDHHGVDKADWISLSMGAMTGMGLAIDHPERFGRMVFADARSVATDAYRQMWDQRIATIQDGGVGAVVEGSLGLWLTDEFREANPDVAEACAKIISGTSDKGYIASCYALRELNFFKDLDKITLPVLYLCGGKDKGAPPEEMQEMARVTPRAQYIEIPDAGHLANINQPRAFNEALASYLDL</sequence>
<dbReference type="InterPro" id="IPR000073">
    <property type="entry name" value="AB_hydrolase_1"/>
</dbReference>
<protein>
    <submittedName>
        <fullName evidence="2">Alpha/beta fold hydrolase</fullName>
    </submittedName>
</protein>
<dbReference type="GO" id="GO:0016787">
    <property type="term" value="F:hydrolase activity"/>
    <property type="evidence" value="ECO:0007669"/>
    <property type="project" value="UniProtKB-KW"/>
</dbReference>
<keyword evidence="3" id="KW-1185">Reference proteome</keyword>
<feature type="domain" description="AB hydrolase-1" evidence="1">
    <location>
        <begin position="23"/>
        <end position="248"/>
    </location>
</feature>
<dbReference type="RefSeq" id="WP_150446435.1">
    <property type="nucleotide sequence ID" value="NZ_VYQE01000006.1"/>
</dbReference>
<dbReference type="AlphaFoldDB" id="A0A5J5GC39"/>
<name>A0A5J5GC39_9RHOB</name>